<accession>A0A1L7CDS7</accession>
<dbReference type="InterPro" id="IPR000671">
    <property type="entry name" value="Peptidase_A31"/>
</dbReference>
<dbReference type="GO" id="GO:0008047">
    <property type="term" value="F:enzyme activator activity"/>
    <property type="evidence" value="ECO:0007669"/>
    <property type="project" value="InterPro"/>
</dbReference>
<keyword evidence="2" id="KW-0645">Protease</keyword>
<dbReference type="PANTHER" id="PTHR30302:SF1">
    <property type="entry name" value="HYDROGENASE 2 MATURATION PROTEASE"/>
    <property type="match status" value="1"/>
</dbReference>
<feature type="region of interest" description="Disordered" evidence="5">
    <location>
        <begin position="87"/>
        <end position="110"/>
    </location>
</feature>
<dbReference type="Gene3D" id="3.40.50.1450">
    <property type="entry name" value="HybD-like"/>
    <property type="match status" value="2"/>
</dbReference>
<keyword evidence="4" id="KW-0378">Hydrolase</keyword>
<dbReference type="PANTHER" id="PTHR30302">
    <property type="entry name" value="HYDROGENASE 1 MATURATION PROTEASE"/>
    <property type="match status" value="1"/>
</dbReference>
<dbReference type="InterPro" id="IPR023430">
    <property type="entry name" value="Pept_HybD-like_dom_sf"/>
</dbReference>
<keyword evidence="3" id="KW-0064">Aspartyl protease</keyword>
<evidence type="ECO:0000313" key="7">
    <source>
        <dbReference type="Proteomes" id="UP000185478"/>
    </source>
</evidence>
<evidence type="ECO:0000256" key="3">
    <source>
        <dbReference type="ARBA" id="ARBA00022750"/>
    </source>
</evidence>
<evidence type="ECO:0000256" key="1">
    <source>
        <dbReference type="ARBA" id="ARBA00006814"/>
    </source>
</evidence>
<dbReference type="STRING" id="1431546.CAQU_01860"/>
<evidence type="ECO:0008006" key="8">
    <source>
        <dbReference type="Google" id="ProtNLM"/>
    </source>
</evidence>
<dbReference type="GO" id="GO:0016485">
    <property type="term" value="P:protein processing"/>
    <property type="evidence" value="ECO:0007669"/>
    <property type="project" value="TreeGrafter"/>
</dbReference>
<dbReference type="Pfam" id="PF01750">
    <property type="entry name" value="HycI"/>
    <property type="match status" value="1"/>
</dbReference>
<evidence type="ECO:0000256" key="2">
    <source>
        <dbReference type="ARBA" id="ARBA00022670"/>
    </source>
</evidence>
<protein>
    <recommendedName>
        <fullName evidence="8">Hydrogenase maturation protease</fullName>
    </recommendedName>
</protein>
<organism evidence="6 7">
    <name type="scientific">Corynebacterium aquilae DSM 44791</name>
    <dbReference type="NCBI Taxonomy" id="1431546"/>
    <lineage>
        <taxon>Bacteria</taxon>
        <taxon>Bacillati</taxon>
        <taxon>Actinomycetota</taxon>
        <taxon>Actinomycetes</taxon>
        <taxon>Mycobacteriales</taxon>
        <taxon>Corynebacteriaceae</taxon>
        <taxon>Corynebacterium</taxon>
    </lineage>
</organism>
<dbReference type="GO" id="GO:0004190">
    <property type="term" value="F:aspartic-type endopeptidase activity"/>
    <property type="evidence" value="ECO:0007669"/>
    <property type="project" value="UniProtKB-KW"/>
</dbReference>
<evidence type="ECO:0000313" key="6">
    <source>
        <dbReference type="EMBL" id="APT84022.1"/>
    </source>
</evidence>
<dbReference type="AlphaFoldDB" id="A0A1L7CDS7"/>
<dbReference type="SUPFAM" id="SSF53163">
    <property type="entry name" value="HybD-like"/>
    <property type="match status" value="2"/>
</dbReference>
<name>A0A1L7CDS7_9CORY</name>
<gene>
    <name evidence="6" type="ORF">CAQU_01860</name>
</gene>
<dbReference type="Proteomes" id="UP000185478">
    <property type="component" value="Chromosome"/>
</dbReference>
<dbReference type="EMBL" id="CP009245">
    <property type="protein sequence ID" value="APT84022.1"/>
    <property type="molecule type" value="Genomic_DNA"/>
</dbReference>
<evidence type="ECO:0000256" key="4">
    <source>
        <dbReference type="ARBA" id="ARBA00022801"/>
    </source>
</evidence>
<dbReference type="KEGG" id="caqu:CAQU_01860"/>
<evidence type="ECO:0000256" key="5">
    <source>
        <dbReference type="SAM" id="MobiDB-lite"/>
    </source>
</evidence>
<proteinExistence type="inferred from homology"/>
<comment type="similarity">
    <text evidence="1">Belongs to the peptidase A31 family.</text>
</comment>
<reference evidence="6 7" key="1">
    <citation type="submission" date="2014-08" db="EMBL/GenBank/DDBJ databases">
        <title>Complete genome sequence of Corynebacterium aquilae S-613T(T) (=DSM 44791(T)), isolated from the choana of a healthy golden eagle.</title>
        <authorList>
            <person name="Ruckert C."/>
            <person name="Albersmeier A."/>
            <person name="Winkler A."/>
            <person name="Kalinowski J."/>
        </authorList>
    </citation>
    <scope>NUCLEOTIDE SEQUENCE [LARGE SCALE GENOMIC DNA]</scope>
    <source>
        <strain evidence="6 7">S-613</strain>
    </source>
</reference>
<keyword evidence="7" id="KW-1185">Reference proteome</keyword>
<sequence length="248" mass="25465">MHSSRAFPAGSPPAHHITVVGIGNPIMGDDGTGLAIMNRLAELLAHSDSLDRFIPAGVPVAGWDKTMPTGKPHTAAPIARYPHEVPSPAAAAQRPMPATDARSGATTGDWVSAPTASGEASIDHLPITFVDGGTSGMDLLPVIQDAQHLLILDAVAGPGSAGNVVELHGDQIPRLLNTSLSPHQVGLLDLLAAARLLGHEPTSVAVVGIVAHECELGVGLSDPVARSVGEAATRAEAIVRGWLDEEQL</sequence>
<dbReference type="RefSeq" id="WP_425429698.1">
    <property type="nucleotide sequence ID" value="NZ_CP009245.1"/>
</dbReference>
<dbReference type="NCBIfam" id="TIGR00072">
    <property type="entry name" value="hydrog_prot"/>
    <property type="match status" value="1"/>
</dbReference>